<dbReference type="Proteomes" id="UP000264541">
    <property type="component" value="Unassembled WGS sequence"/>
</dbReference>
<feature type="domain" description="DUF3658" evidence="2">
    <location>
        <begin position="232"/>
        <end position="343"/>
    </location>
</feature>
<evidence type="ECO:0000313" key="4">
    <source>
        <dbReference type="Proteomes" id="UP000264541"/>
    </source>
</evidence>
<protein>
    <submittedName>
        <fullName evidence="3">DUF1835 domain-containing protein</fullName>
    </submittedName>
</protein>
<proteinExistence type="predicted"/>
<gene>
    <name evidence="3" type="ORF">D0469_05590</name>
</gene>
<dbReference type="Pfam" id="PF12395">
    <property type="entry name" value="DUF3658"/>
    <property type="match status" value="1"/>
</dbReference>
<dbReference type="AlphaFoldDB" id="A0A372LRD8"/>
<dbReference type="InterPro" id="IPR014973">
    <property type="entry name" value="DUF1835"/>
</dbReference>
<sequence>MEIEKINKIVKELRERDAKLLLSHILKEIHYLNEQEYSEEQFIKAMKNAYKAVFETTEQQQNKIEGPIKVVHILFGDSAAGCFRQVLKQLGAYKDEKVICIREMFSIAPIWKFNEEVGKQSRYNWLQNNLSDEDGEFDEFKESFNRAVNQIMSIKEDIPIYLWAAENAEEQTGLRFVVDLLKEKNNDIFVMNATKGFIELFSKGKRKYTIAHTGELSPDNLRAIYEKQRQDHSPLTQHERNQYEKEWLSLTKKIETLRIWRNETVQSVPENYFDDLIINRAKKLHGKRKANEFFKSLRLIGDVLGHIHLDQYISDTFINYRLQKMIENGIFEMEGSLGAMRLYSVRLKQ</sequence>
<dbReference type="InterPro" id="IPR022123">
    <property type="entry name" value="DUF3658"/>
</dbReference>
<keyword evidence="4" id="KW-1185">Reference proteome</keyword>
<reference evidence="3 4" key="1">
    <citation type="submission" date="2018-08" db="EMBL/GenBank/DDBJ databases">
        <title>Bacillus chawlae sp. nov., Bacillus glennii sp. nov., and Bacillus saganii sp. nov. Isolated from the Vehicle Assembly Building at Kennedy Space Center where the Viking Spacecraft were Assembled.</title>
        <authorList>
            <person name="Seuylemezian A."/>
            <person name="Vaishampayan P."/>
        </authorList>
    </citation>
    <scope>NUCLEOTIDE SEQUENCE [LARGE SCALE GENOMIC DNA]</scope>
    <source>
        <strain evidence="3 4">V47-23a</strain>
    </source>
</reference>
<comment type="caution">
    <text evidence="3">The sequence shown here is derived from an EMBL/GenBank/DDBJ whole genome shotgun (WGS) entry which is preliminary data.</text>
</comment>
<feature type="domain" description="DUF1835" evidence="1">
    <location>
        <begin position="71"/>
        <end position="192"/>
    </location>
</feature>
<evidence type="ECO:0000313" key="3">
    <source>
        <dbReference type="EMBL" id="RFU70606.1"/>
    </source>
</evidence>
<dbReference type="Pfam" id="PF08874">
    <property type="entry name" value="DUF1835"/>
    <property type="match status" value="1"/>
</dbReference>
<dbReference type="OrthoDB" id="343110at2"/>
<evidence type="ECO:0000259" key="1">
    <source>
        <dbReference type="Pfam" id="PF08874"/>
    </source>
</evidence>
<dbReference type="EMBL" id="QVTE01000014">
    <property type="protein sequence ID" value="RFU70606.1"/>
    <property type="molecule type" value="Genomic_DNA"/>
</dbReference>
<name>A0A372LRD8_9BACI</name>
<organism evidence="3 4">
    <name type="scientific">Peribacillus saganii</name>
    <dbReference type="NCBI Taxonomy" id="2303992"/>
    <lineage>
        <taxon>Bacteria</taxon>
        <taxon>Bacillati</taxon>
        <taxon>Bacillota</taxon>
        <taxon>Bacilli</taxon>
        <taxon>Bacillales</taxon>
        <taxon>Bacillaceae</taxon>
        <taxon>Peribacillus</taxon>
    </lineage>
</organism>
<dbReference type="RefSeq" id="WP_117325660.1">
    <property type="nucleotide sequence ID" value="NZ_QVTE01000014.1"/>
</dbReference>
<accession>A0A372LRD8</accession>
<evidence type="ECO:0000259" key="2">
    <source>
        <dbReference type="Pfam" id="PF12395"/>
    </source>
</evidence>